<proteinExistence type="predicted"/>
<dbReference type="InterPro" id="IPR055254">
    <property type="entry name" value="pPIWI_RE_Z"/>
</dbReference>
<dbReference type="AlphaFoldDB" id="A0A939G7K5"/>
<evidence type="ECO:0000259" key="1">
    <source>
        <dbReference type="Pfam" id="PF18155"/>
    </source>
</evidence>
<dbReference type="Proteomes" id="UP000664795">
    <property type="component" value="Unassembled WGS sequence"/>
</dbReference>
<feature type="domain" description="pPIWI-RE three-gene island" evidence="1">
    <location>
        <begin position="21"/>
        <end position="114"/>
    </location>
</feature>
<dbReference type="EMBL" id="JAFMYU010000014">
    <property type="protein sequence ID" value="MBO0932683.1"/>
    <property type="molecule type" value="Genomic_DNA"/>
</dbReference>
<organism evidence="2 3">
    <name type="scientific">Fibrella aquatilis</name>
    <dbReference type="NCBI Taxonomy" id="2817059"/>
    <lineage>
        <taxon>Bacteria</taxon>
        <taxon>Pseudomonadati</taxon>
        <taxon>Bacteroidota</taxon>
        <taxon>Cytophagia</taxon>
        <taxon>Cytophagales</taxon>
        <taxon>Spirosomataceae</taxon>
        <taxon>Fibrella</taxon>
    </lineage>
</organism>
<keyword evidence="3" id="KW-1185">Reference proteome</keyword>
<dbReference type="RefSeq" id="WP_207336649.1">
    <property type="nucleotide sequence ID" value="NZ_JAFMYU010000014.1"/>
</dbReference>
<protein>
    <recommendedName>
        <fullName evidence="1">pPIWI-RE three-gene island domain-containing protein</fullName>
    </recommendedName>
</protein>
<evidence type="ECO:0000313" key="2">
    <source>
        <dbReference type="EMBL" id="MBO0932683.1"/>
    </source>
</evidence>
<dbReference type="Pfam" id="PF18155">
    <property type="entry name" value="pPIWI_RE_Z"/>
    <property type="match status" value="1"/>
</dbReference>
<gene>
    <name evidence="2" type="ORF">J2I48_16860</name>
</gene>
<comment type="caution">
    <text evidence="2">The sequence shown here is derived from an EMBL/GenBank/DDBJ whole genome shotgun (WGS) entry which is preliminary data.</text>
</comment>
<accession>A0A939G7K5</accession>
<reference evidence="2 3" key="1">
    <citation type="submission" date="2021-03" db="EMBL/GenBank/DDBJ databases">
        <title>Fibrella sp. HMF5036 genome sequencing and assembly.</title>
        <authorList>
            <person name="Kang H."/>
            <person name="Kim H."/>
            <person name="Bae S."/>
            <person name="Joh K."/>
        </authorList>
    </citation>
    <scope>NUCLEOTIDE SEQUENCE [LARGE SCALE GENOMIC DNA]</scope>
    <source>
        <strain evidence="2 3">HMF5036</strain>
    </source>
</reference>
<evidence type="ECO:0000313" key="3">
    <source>
        <dbReference type="Proteomes" id="UP000664795"/>
    </source>
</evidence>
<name>A0A939G7K5_9BACT</name>
<sequence length="131" mass="14997">MTQTQRPQQHTPYRSANRLSNRQLFTIELGLYLLAELLPTAPPGSLPTLLNGDLPPNSTTWTARQRRCLDRGRMLLGSLCQRSGWNDLLDRYAQLATAQQAFDISHDRSQFNAKTVGFFRNRAFTFRQMLA</sequence>